<dbReference type="KEGG" id="plyc:GXP70_23955"/>
<name>A0A6C0G2S6_9BACL</name>
<protein>
    <submittedName>
        <fullName evidence="3">Methyltransferase domain-containing protein</fullName>
    </submittedName>
</protein>
<dbReference type="PANTHER" id="PTHR35276">
    <property type="entry name" value="S-ADENOSYL-L-METHIONINE-DEPENDENT METHYLTRANSFERASES SUPERFAMILY PROTEIN"/>
    <property type="match status" value="1"/>
</dbReference>
<gene>
    <name evidence="3" type="ORF">GXP70_23955</name>
</gene>
<keyword evidence="4" id="KW-1185">Reference proteome</keyword>
<keyword evidence="3" id="KW-0808">Transferase</keyword>
<dbReference type="Proteomes" id="UP000476064">
    <property type="component" value="Chromosome"/>
</dbReference>
<dbReference type="InterPro" id="IPR029063">
    <property type="entry name" value="SAM-dependent_MTases_sf"/>
</dbReference>
<dbReference type="PANTHER" id="PTHR35276:SF1">
    <property type="entry name" value="TRNA (MNM(5)S(2)U34)-METHYLTRANSFERASE, CHLOROPLASTIC"/>
    <property type="match status" value="1"/>
</dbReference>
<evidence type="ECO:0000313" key="4">
    <source>
        <dbReference type="Proteomes" id="UP000476064"/>
    </source>
</evidence>
<dbReference type="InterPro" id="IPR025714">
    <property type="entry name" value="Methyltranfer_dom"/>
</dbReference>
<keyword evidence="3" id="KW-0489">Methyltransferase</keyword>
<dbReference type="GO" id="GO:0008168">
    <property type="term" value="F:methyltransferase activity"/>
    <property type="evidence" value="ECO:0007669"/>
    <property type="project" value="UniProtKB-KW"/>
</dbReference>
<dbReference type="SUPFAM" id="SSF53335">
    <property type="entry name" value="S-adenosyl-L-methionine-dependent methyltransferases"/>
    <property type="match status" value="1"/>
</dbReference>
<proteinExistence type="predicted"/>
<dbReference type="GO" id="GO:0032259">
    <property type="term" value="P:methylation"/>
    <property type="evidence" value="ECO:0007669"/>
    <property type="project" value="UniProtKB-KW"/>
</dbReference>
<dbReference type="Pfam" id="PF06962">
    <property type="entry name" value="rRNA_methylase"/>
    <property type="match status" value="1"/>
</dbReference>
<dbReference type="Pfam" id="PF13847">
    <property type="entry name" value="Methyltransf_31"/>
    <property type="match status" value="1"/>
</dbReference>
<dbReference type="RefSeq" id="WP_162359163.1">
    <property type="nucleotide sequence ID" value="NZ_CP048209.1"/>
</dbReference>
<evidence type="ECO:0000313" key="3">
    <source>
        <dbReference type="EMBL" id="QHT62732.1"/>
    </source>
</evidence>
<reference evidence="3 4" key="1">
    <citation type="submission" date="2020-01" db="EMBL/GenBank/DDBJ databases">
        <title>Paenibacillus sp. nov., isolated from tomato rhizosphere.</title>
        <authorList>
            <person name="Weon H.-Y."/>
            <person name="Lee S.A."/>
        </authorList>
    </citation>
    <scope>NUCLEOTIDE SEQUENCE [LARGE SCALE GENOMIC DNA]</scope>
    <source>
        <strain evidence="3 4">12200R-189</strain>
    </source>
</reference>
<dbReference type="InterPro" id="IPR010719">
    <property type="entry name" value="MnmM_MeTrfase"/>
</dbReference>
<sequence length="247" mass="25528">MGFLSVLGMAQRLVKERAAPGGAVIDATCGNGVDTQFLAGLVGPRGAVYAFDIQEAALERTRARLAALELGGAGWRRNASLTDGEAPGVGETRNAAEPGAAASEVGRAPQRGGREAANGGPLRLVHASHAEMDKHVSDAHRGMIDAVMFNLGYLPGANRDQAVITEPASTIAALKLAMTLLRPGGIVTAVLYPGHPGGLEEAEAVAAWASALPQVEGQAMLYRLVQKPEAPYLIAIEKKSAAAKPLI</sequence>
<feature type="region of interest" description="Disordered" evidence="1">
    <location>
        <begin position="79"/>
        <end position="118"/>
    </location>
</feature>
<evidence type="ECO:0000256" key="1">
    <source>
        <dbReference type="SAM" id="MobiDB-lite"/>
    </source>
</evidence>
<evidence type="ECO:0000259" key="2">
    <source>
        <dbReference type="Pfam" id="PF13847"/>
    </source>
</evidence>
<organism evidence="3 4">
    <name type="scientific">Paenibacillus lycopersici</name>
    <dbReference type="NCBI Taxonomy" id="2704462"/>
    <lineage>
        <taxon>Bacteria</taxon>
        <taxon>Bacillati</taxon>
        <taxon>Bacillota</taxon>
        <taxon>Bacilli</taxon>
        <taxon>Bacillales</taxon>
        <taxon>Paenibacillaceae</taxon>
        <taxon>Paenibacillus</taxon>
    </lineage>
</organism>
<accession>A0A6C0G2S6</accession>
<feature type="domain" description="Methyltransferase" evidence="2">
    <location>
        <begin position="21"/>
        <end position="69"/>
    </location>
</feature>
<dbReference type="Gene3D" id="3.40.50.150">
    <property type="entry name" value="Vaccinia Virus protein VP39"/>
    <property type="match status" value="1"/>
</dbReference>
<dbReference type="AlphaFoldDB" id="A0A6C0G2S6"/>
<dbReference type="EMBL" id="CP048209">
    <property type="protein sequence ID" value="QHT62732.1"/>
    <property type="molecule type" value="Genomic_DNA"/>
</dbReference>